<dbReference type="HOGENOM" id="CLU_1362728_0_0_1"/>
<reference evidence="2" key="2">
    <citation type="submission" date="2015-06" db="UniProtKB">
        <authorList>
            <consortium name="EnsemblProtists"/>
        </authorList>
    </citation>
    <scope>IDENTIFICATION</scope>
    <source>
        <strain evidence="2">Pr102</strain>
    </source>
</reference>
<dbReference type="VEuPathDB" id="FungiDB:KRP22_10299"/>
<organism evidence="2 3">
    <name type="scientific">Phytophthora ramorum</name>
    <name type="common">Sudden oak death agent</name>
    <dbReference type="NCBI Taxonomy" id="164328"/>
    <lineage>
        <taxon>Eukaryota</taxon>
        <taxon>Sar</taxon>
        <taxon>Stramenopiles</taxon>
        <taxon>Oomycota</taxon>
        <taxon>Peronosporomycetes</taxon>
        <taxon>Peronosporales</taxon>
        <taxon>Peronosporaceae</taxon>
        <taxon>Phytophthora</taxon>
    </lineage>
</organism>
<proteinExistence type="predicted"/>
<dbReference type="EMBL" id="DS566025">
    <property type="status" value="NOT_ANNOTATED_CDS"/>
    <property type="molecule type" value="Genomic_DNA"/>
</dbReference>
<dbReference type="eggNOG" id="ENOG502RFCM">
    <property type="taxonomic scope" value="Eukaryota"/>
</dbReference>
<feature type="compositionally biased region" description="Acidic residues" evidence="1">
    <location>
        <begin position="169"/>
        <end position="178"/>
    </location>
</feature>
<dbReference type="InParanoid" id="H3GN74"/>
<evidence type="ECO:0000313" key="2">
    <source>
        <dbReference type="EnsemblProtists" id="Phyra78032"/>
    </source>
</evidence>
<dbReference type="Proteomes" id="UP000005238">
    <property type="component" value="Unassembled WGS sequence"/>
</dbReference>
<name>H3GN74_PHYRM</name>
<accession>H3GN74</accession>
<dbReference type="VEuPathDB" id="FungiDB:KRP23_184"/>
<dbReference type="AlphaFoldDB" id="H3GN74"/>
<dbReference type="EnsemblProtists" id="Phyra78032">
    <property type="protein sequence ID" value="Phyra78032"/>
    <property type="gene ID" value="Phyra78032"/>
</dbReference>
<sequence>MDVGDRNCKAFDWLRSLKSAMLGLSGTHRDAFTLALAARMTPKISLALGFQGHHEKQIHKNPSILAGDEDHFDDEEWEEHVKPRRRSSSVEALSSCLTTLSSSLNDARAALTTHTKKLYPRGSTRRDNQLRNSMVEVSSSQAQHSLARANSMPATHWSSESDLDLFAGVEDDELDDEDAAKARLSKIDAPPRGSTPCRSMLSKLLPTRSWTQGSKK</sequence>
<reference evidence="3" key="1">
    <citation type="journal article" date="2006" name="Science">
        <title>Phytophthora genome sequences uncover evolutionary origins and mechanisms of pathogenesis.</title>
        <authorList>
            <person name="Tyler B.M."/>
            <person name="Tripathy S."/>
            <person name="Zhang X."/>
            <person name="Dehal P."/>
            <person name="Jiang R.H."/>
            <person name="Aerts A."/>
            <person name="Arredondo F.D."/>
            <person name="Baxter L."/>
            <person name="Bensasson D."/>
            <person name="Beynon J.L."/>
            <person name="Chapman J."/>
            <person name="Damasceno C.M."/>
            <person name="Dorrance A.E."/>
            <person name="Dou D."/>
            <person name="Dickerman A.W."/>
            <person name="Dubchak I.L."/>
            <person name="Garbelotto M."/>
            <person name="Gijzen M."/>
            <person name="Gordon S.G."/>
            <person name="Govers F."/>
            <person name="Grunwald N.J."/>
            <person name="Huang W."/>
            <person name="Ivors K.L."/>
            <person name="Jones R.W."/>
            <person name="Kamoun S."/>
            <person name="Krampis K."/>
            <person name="Lamour K.H."/>
            <person name="Lee M.K."/>
            <person name="McDonald W.H."/>
            <person name="Medina M."/>
            <person name="Meijer H.J."/>
            <person name="Nordberg E.K."/>
            <person name="Maclean D.J."/>
            <person name="Ospina-Giraldo M.D."/>
            <person name="Morris P.F."/>
            <person name="Phuntumart V."/>
            <person name="Putnam N.H."/>
            <person name="Rash S."/>
            <person name="Rose J.K."/>
            <person name="Sakihama Y."/>
            <person name="Salamov A.A."/>
            <person name="Savidor A."/>
            <person name="Scheuring C.F."/>
            <person name="Smith B.M."/>
            <person name="Sobral B.W."/>
            <person name="Terry A."/>
            <person name="Torto-Alalibo T.A."/>
            <person name="Win J."/>
            <person name="Xu Z."/>
            <person name="Zhang H."/>
            <person name="Grigoriev I.V."/>
            <person name="Rokhsar D.S."/>
            <person name="Boore J.L."/>
        </authorList>
    </citation>
    <scope>NUCLEOTIDE SEQUENCE [LARGE SCALE GENOMIC DNA]</scope>
    <source>
        <strain evidence="3">Pr102</strain>
    </source>
</reference>
<feature type="region of interest" description="Disordered" evidence="1">
    <location>
        <begin position="136"/>
        <end position="216"/>
    </location>
</feature>
<protein>
    <submittedName>
        <fullName evidence="2">Uncharacterized protein</fullName>
    </submittedName>
</protein>
<keyword evidence="3" id="KW-1185">Reference proteome</keyword>
<evidence type="ECO:0000256" key="1">
    <source>
        <dbReference type="SAM" id="MobiDB-lite"/>
    </source>
</evidence>
<evidence type="ECO:0000313" key="3">
    <source>
        <dbReference type="Proteomes" id="UP000005238"/>
    </source>
</evidence>